<keyword evidence="1" id="KW-0812">Transmembrane</keyword>
<dbReference type="OrthoDB" id="2985014at2759"/>
<dbReference type="eggNOG" id="KOG2532">
    <property type="taxonomic scope" value="Eukaryota"/>
</dbReference>
<dbReference type="InterPro" id="IPR011701">
    <property type="entry name" value="MFS"/>
</dbReference>
<feature type="transmembrane region" description="Helical" evidence="1">
    <location>
        <begin position="138"/>
        <end position="160"/>
    </location>
</feature>
<dbReference type="SUPFAM" id="SSF103473">
    <property type="entry name" value="MFS general substrate transporter"/>
    <property type="match status" value="1"/>
</dbReference>
<dbReference type="InterPro" id="IPR036259">
    <property type="entry name" value="MFS_trans_sf"/>
</dbReference>
<feature type="transmembrane region" description="Helical" evidence="1">
    <location>
        <begin position="363"/>
        <end position="383"/>
    </location>
</feature>
<dbReference type="SMR" id="A0A1I7SLL2"/>
<dbReference type="EMBL" id="CAJFCV020000006">
    <property type="protein sequence ID" value="CAG9129660.1"/>
    <property type="molecule type" value="Genomic_DNA"/>
</dbReference>
<evidence type="ECO:0000313" key="3">
    <source>
        <dbReference type="Proteomes" id="UP000095284"/>
    </source>
</evidence>
<evidence type="ECO:0000256" key="1">
    <source>
        <dbReference type="SAM" id="Phobius"/>
    </source>
</evidence>
<protein>
    <submittedName>
        <fullName evidence="2">(pine wood nematode) hypothetical protein</fullName>
    </submittedName>
</protein>
<keyword evidence="4" id="KW-1185">Reference proteome</keyword>
<dbReference type="GO" id="GO:0016020">
    <property type="term" value="C:membrane"/>
    <property type="evidence" value="ECO:0007669"/>
    <property type="project" value="TreeGrafter"/>
</dbReference>
<dbReference type="EMBL" id="CAJFDI010000006">
    <property type="protein sequence ID" value="CAD5234079.1"/>
    <property type="molecule type" value="Genomic_DNA"/>
</dbReference>
<dbReference type="PANTHER" id="PTHR45757">
    <property type="entry name" value="PROTEIN CBG23364-RELATED"/>
    <property type="match status" value="1"/>
</dbReference>
<keyword evidence="1" id="KW-1133">Transmembrane helix</keyword>
<dbReference type="Proteomes" id="UP000582659">
    <property type="component" value="Unassembled WGS sequence"/>
</dbReference>
<dbReference type="Proteomes" id="UP000659654">
    <property type="component" value="Unassembled WGS sequence"/>
</dbReference>
<feature type="transmembrane region" description="Helical" evidence="1">
    <location>
        <begin position="197"/>
        <end position="215"/>
    </location>
</feature>
<feature type="transmembrane region" description="Helical" evidence="1">
    <location>
        <begin position="395"/>
        <end position="416"/>
    </location>
</feature>
<dbReference type="Proteomes" id="UP000095284">
    <property type="component" value="Unplaced"/>
</dbReference>
<sequence>MGADSNLCADKCEEEDGAPHCGFKSRDECILSWNVAIITISDLHLATGSRSNTTQIREETQYFQKAGLKVFYEPIQQGVLYAAPLVGGLLFTYPVQWCLRNYNSRPVYSTVTLASIIATASHPLILEENFWLVVSIRLVQGLVFSLLFPTIALFMTYWSTLAENSVFMSIFMGVPQLSGLLSIPLSSYFVKHYGWPLVFYAHAGISTFFWLMWTVNYKENTVFRKSNMARSKLNFSGLTYRLRQSTTWAVLIASAANSMLVIFAVQFLQLFLMSAHGIRMQNAGVIVGGVIAAQKITFMPLSWQIRMFNSLAFFGPAALLVWEATGLKSDEARLLTIVLVFILGGFNAGGFMKSPAFVQQGTWLIGAVHIVNVVVCIILSVIIPNIAPNGTFEEFHVVFMIVAVSLVAGNILFCLLSHINSNSHASSVLTISTIAP</sequence>
<feature type="transmembrane region" description="Helical" evidence="1">
    <location>
        <begin position="248"/>
        <end position="272"/>
    </location>
</feature>
<feature type="transmembrane region" description="Helical" evidence="1">
    <location>
        <begin position="334"/>
        <end position="351"/>
    </location>
</feature>
<dbReference type="AlphaFoldDB" id="A0A1I7SLL2"/>
<evidence type="ECO:0000313" key="2">
    <source>
        <dbReference type="EMBL" id="CAD5234079.1"/>
    </source>
</evidence>
<gene>
    <name evidence="2" type="ORF">BXYJ_LOCUS14170</name>
</gene>
<dbReference type="WBParaSite" id="BXY_1394500.1">
    <property type="protein sequence ID" value="BXY_1394500.1"/>
    <property type="gene ID" value="BXY_1394500"/>
</dbReference>
<name>A0A1I7SLL2_BURXY</name>
<proteinExistence type="predicted"/>
<accession>A0A1I7SLL2</accession>
<feature type="transmembrane region" description="Helical" evidence="1">
    <location>
        <begin position="166"/>
        <end position="190"/>
    </location>
</feature>
<feature type="transmembrane region" description="Helical" evidence="1">
    <location>
        <begin position="305"/>
        <end position="322"/>
    </location>
</feature>
<evidence type="ECO:0000313" key="5">
    <source>
        <dbReference type="WBParaSite" id="BXY_1394500.1"/>
    </source>
</evidence>
<keyword evidence="1" id="KW-0472">Membrane</keyword>
<dbReference type="Pfam" id="PF07690">
    <property type="entry name" value="MFS_1"/>
    <property type="match status" value="1"/>
</dbReference>
<organism evidence="3 5">
    <name type="scientific">Bursaphelenchus xylophilus</name>
    <name type="common">Pinewood nematode worm</name>
    <name type="synonym">Aphelenchoides xylophilus</name>
    <dbReference type="NCBI Taxonomy" id="6326"/>
    <lineage>
        <taxon>Eukaryota</taxon>
        <taxon>Metazoa</taxon>
        <taxon>Ecdysozoa</taxon>
        <taxon>Nematoda</taxon>
        <taxon>Chromadorea</taxon>
        <taxon>Rhabditida</taxon>
        <taxon>Tylenchina</taxon>
        <taxon>Tylenchomorpha</taxon>
        <taxon>Aphelenchoidea</taxon>
        <taxon>Aphelenchoididae</taxon>
        <taxon>Bursaphelenchus</taxon>
    </lineage>
</organism>
<feature type="transmembrane region" description="Helical" evidence="1">
    <location>
        <begin position="78"/>
        <end position="95"/>
    </location>
</feature>
<dbReference type="Gene3D" id="1.20.1250.20">
    <property type="entry name" value="MFS general substrate transporter like domains"/>
    <property type="match status" value="1"/>
</dbReference>
<evidence type="ECO:0000313" key="4">
    <source>
        <dbReference type="Proteomes" id="UP000659654"/>
    </source>
</evidence>
<reference evidence="2" key="2">
    <citation type="submission" date="2020-09" db="EMBL/GenBank/DDBJ databases">
        <authorList>
            <person name="Kikuchi T."/>
        </authorList>
    </citation>
    <scope>NUCLEOTIDE SEQUENCE</scope>
    <source>
        <strain evidence="2">Ka4C1</strain>
    </source>
</reference>
<reference evidence="5" key="1">
    <citation type="submission" date="2016-11" db="UniProtKB">
        <authorList>
            <consortium name="WormBaseParasite"/>
        </authorList>
    </citation>
    <scope>IDENTIFICATION</scope>
</reference>
<dbReference type="GO" id="GO:0022857">
    <property type="term" value="F:transmembrane transporter activity"/>
    <property type="evidence" value="ECO:0007669"/>
    <property type="project" value="InterPro"/>
</dbReference>
<feature type="transmembrane region" description="Helical" evidence="1">
    <location>
        <begin position="107"/>
        <end position="126"/>
    </location>
</feature>